<gene>
    <name evidence="2" type="ORF">Tdes44962_MAKER03147</name>
</gene>
<evidence type="ECO:0000256" key="1">
    <source>
        <dbReference type="SAM" id="Coils"/>
    </source>
</evidence>
<dbReference type="AlphaFoldDB" id="A0A9W7SR75"/>
<evidence type="ECO:0000313" key="3">
    <source>
        <dbReference type="Proteomes" id="UP001138500"/>
    </source>
</evidence>
<dbReference type="Proteomes" id="UP001138500">
    <property type="component" value="Unassembled WGS sequence"/>
</dbReference>
<name>A0A9W7SR75_9PEZI</name>
<feature type="coiled-coil region" evidence="1">
    <location>
        <begin position="8"/>
        <end position="145"/>
    </location>
</feature>
<proteinExistence type="predicted"/>
<comment type="caution">
    <text evidence="2">The sequence shown here is derived from an EMBL/GenBank/DDBJ whole genome shotgun (WGS) entry which is preliminary data.</text>
</comment>
<dbReference type="OrthoDB" id="2129491at2759"/>
<keyword evidence="1" id="KW-0175">Coiled coil</keyword>
<organism evidence="2 3">
    <name type="scientific">Teratosphaeria destructans</name>
    <dbReference type="NCBI Taxonomy" id="418781"/>
    <lineage>
        <taxon>Eukaryota</taxon>
        <taxon>Fungi</taxon>
        <taxon>Dikarya</taxon>
        <taxon>Ascomycota</taxon>
        <taxon>Pezizomycotina</taxon>
        <taxon>Dothideomycetes</taxon>
        <taxon>Dothideomycetidae</taxon>
        <taxon>Mycosphaerellales</taxon>
        <taxon>Teratosphaeriaceae</taxon>
        <taxon>Teratosphaeria</taxon>
    </lineage>
</organism>
<protein>
    <submittedName>
        <fullName evidence="2">Uncharacterized protein</fullName>
    </submittedName>
</protein>
<keyword evidence="3" id="KW-1185">Reference proteome</keyword>
<dbReference type="EMBL" id="RIBY02001923">
    <property type="protein sequence ID" value="KAH9827040.1"/>
    <property type="molecule type" value="Genomic_DNA"/>
</dbReference>
<reference evidence="2 3" key="1">
    <citation type="journal article" date="2018" name="IMA Fungus">
        <title>IMA Genome-F 10: Nine draft genome sequences of Claviceps purpurea s.lat., including C. arundinis, C. humidiphila, and C. cf. spartinae, pseudomolecules for the pitch canker pathogen Fusarium circinatum, draft genome of Davidsoniella eucalypti, Grosmannia galeiformis, Quambalaria eucalypti, and Teratosphaeria destructans.</title>
        <authorList>
            <person name="Wingfield B.D."/>
            <person name="Liu M."/>
            <person name="Nguyen H.D."/>
            <person name="Lane F.A."/>
            <person name="Morgan S.W."/>
            <person name="De Vos L."/>
            <person name="Wilken P.M."/>
            <person name="Duong T.A."/>
            <person name="Aylward J."/>
            <person name="Coetzee M.P."/>
            <person name="Dadej K."/>
            <person name="De Beer Z.W."/>
            <person name="Findlay W."/>
            <person name="Havenga M."/>
            <person name="Kolarik M."/>
            <person name="Menzies J.G."/>
            <person name="Naidoo K."/>
            <person name="Pochopski O."/>
            <person name="Shoukouhi P."/>
            <person name="Santana Q.C."/>
            <person name="Seifert K.A."/>
            <person name="Soal N."/>
            <person name="Steenkamp E.T."/>
            <person name="Tatham C.T."/>
            <person name="van der Nest M.A."/>
            <person name="Wingfield M.J."/>
        </authorList>
    </citation>
    <scope>NUCLEOTIDE SEQUENCE [LARGE SCALE GENOMIC DNA]</scope>
    <source>
        <strain evidence="2">CMW44962</strain>
    </source>
</reference>
<accession>A0A9W7SR75</accession>
<reference evidence="2 3" key="2">
    <citation type="journal article" date="2021" name="Curr. Genet.">
        <title>Genetic response to nitrogen starvation in the aggressive Eucalyptus foliar pathogen Teratosphaeria destructans.</title>
        <authorList>
            <person name="Havenga M."/>
            <person name="Wingfield B.D."/>
            <person name="Wingfield M.J."/>
            <person name="Dreyer L.L."/>
            <person name="Roets F."/>
            <person name="Aylward J."/>
        </authorList>
    </citation>
    <scope>NUCLEOTIDE SEQUENCE [LARGE SCALE GENOMIC DNA]</scope>
    <source>
        <strain evidence="2">CMW44962</strain>
    </source>
</reference>
<sequence>METGQKLHEDLLERLDADNEANEELREKLQMLQVENEGLEQRVKANDKIMEKLQLMEQQELVNTSLREELERANDRLQDLHVLEQAQAGLQQELDKKQALIAGRDDQIKEFMAMRKRANARMQELAKLKQKQVGLDNELSAIRKRDDELKEAQAGLQQELIQKQALISGQDAQIVEFKAMRKRANGRMQQLAKLKQKQVGLENDILRKEDELSTMRQQDHDRLAGLSQLKGVQGRLDRDIIEKDGLIRDQVFQINELSTKRQHADHDAQVLAKLDSLAMKLDAAYERHDRDHDALEELRQKLDATQAQLEAPSIVALDMAVSPHLPSARDDSSGVIVSDIPSSIPTQHDPRFRQIVSFLQHKHHLASSWPENQENVEEVLDVGQRVVDRHVRDAEEEVLVRKRKVDALVRELERRGMIEKES</sequence>
<evidence type="ECO:0000313" key="2">
    <source>
        <dbReference type="EMBL" id="KAH9827040.1"/>
    </source>
</evidence>